<name>A0ABR9J102_RHIVS</name>
<accession>A0ABR9J102</accession>
<dbReference type="RefSeq" id="WP_192732618.1">
    <property type="nucleotide sequence ID" value="NZ_BAAAVL010000004.1"/>
</dbReference>
<organism evidence="1 2">
    <name type="scientific">Rhizobium viscosum</name>
    <name type="common">Arthrobacter viscosus</name>
    <dbReference type="NCBI Taxonomy" id="1673"/>
    <lineage>
        <taxon>Bacteria</taxon>
        <taxon>Pseudomonadati</taxon>
        <taxon>Pseudomonadota</taxon>
        <taxon>Alphaproteobacteria</taxon>
        <taxon>Hyphomicrobiales</taxon>
        <taxon>Rhizobiaceae</taxon>
        <taxon>Rhizobium/Agrobacterium group</taxon>
        <taxon>Rhizobium</taxon>
    </lineage>
</organism>
<reference evidence="1 2" key="1">
    <citation type="submission" date="2020-10" db="EMBL/GenBank/DDBJ databases">
        <title>Sequencing the genomes of 1000 actinobacteria strains.</title>
        <authorList>
            <person name="Klenk H.-P."/>
        </authorList>
    </citation>
    <scope>NUCLEOTIDE SEQUENCE [LARGE SCALE GENOMIC DNA]</scope>
    <source>
        <strain evidence="1 2">DSM 7307</strain>
    </source>
</reference>
<sequence length="81" mass="9013">MIAPVQWAVKMDGDEFLKRQNIVRTIGATGVNLLPSLLYTSCAGGDCQIASPVLPRLIEHRSSMLIVERFWKADILSRTGR</sequence>
<proteinExistence type="predicted"/>
<evidence type="ECO:0000313" key="2">
    <source>
        <dbReference type="Proteomes" id="UP000620262"/>
    </source>
</evidence>
<keyword evidence="2" id="KW-1185">Reference proteome</keyword>
<evidence type="ECO:0000313" key="1">
    <source>
        <dbReference type="EMBL" id="MBE1509115.1"/>
    </source>
</evidence>
<dbReference type="EMBL" id="JADBEC010000002">
    <property type="protein sequence ID" value="MBE1509115.1"/>
    <property type="molecule type" value="Genomic_DNA"/>
</dbReference>
<gene>
    <name evidence="1" type="ORF">H4W29_006360</name>
</gene>
<comment type="caution">
    <text evidence="1">The sequence shown here is derived from an EMBL/GenBank/DDBJ whole genome shotgun (WGS) entry which is preliminary data.</text>
</comment>
<protein>
    <submittedName>
        <fullName evidence="1">Uncharacterized protein</fullName>
    </submittedName>
</protein>
<dbReference type="Proteomes" id="UP000620262">
    <property type="component" value="Unassembled WGS sequence"/>
</dbReference>